<accession>A0ABT4L6F4</accession>
<dbReference type="Proteomes" id="UP001144347">
    <property type="component" value="Unassembled WGS sequence"/>
</dbReference>
<reference evidence="2" key="1">
    <citation type="submission" date="2022-12" db="EMBL/GenBank/DDBJ databases">
        <title>Genome sequence of HCMS5-2.</title>
        <authorList>
            <person name="Woo H."/>
        </authorList>
    </citation>
    <scope>NUCLEOTIDE SEQUENCE</scope>
    <source>
        <strain evidence="2">HCMS5-2</strain>
    </source>
</reference>
<name>A0ABT4L6F4_9SPHI</name>
<proteinExistence type="predicted"/>
<gene>
    <name evidence="2" type="ORF">O0955_00080</name>
</gene>
<dbReference type="Gene3D" id="3.10.450.40">
    <property type="match status" value="1"/>
</dbReference>
<dbReference type="InterPro" id="IPR007048">
    <property type="entry name" value="IraD/Gp25-like"/>
</dbReference>
<feature type="domain" description="IraD/Gp25-like" evidence="1">
    <location>
        <begin position="24"/>
        <end position="122"/>
    </location>
</feature>
<dbReference type="RefSeq" id="WP_269425504.1">
    <property type="nucleotide sequence ID" value="NZ_JAPWGM010000001.1"/>
</dbReference>
<evidence type="ECO:0000313" key="2">
    <source>
        <dbReference type="EMBL" id="MCZ4242384.1"/>
    </source>
</evidence>
<protein>
    <submittedName>
        <fullName evidence="2">GPW/gp25 family protein</fullName>
    </submittedName>
</protein>
<evidence type="ECO:0000259" key="1">
    <source>
        <dbReference type="Pfam" id="PF04965"/>
    </source>
</evidence>
<dbReference type="EMBL" id="JAPWGM010000001">
    <property type="protein sequence ID" value="MCZ4242384.1"/>
    <property type="molecule type" value="Genomic_DNA"/>
</dbReference>
<comment type="caution">
    <text evidence="2">The sequence shown here is derived from an EMBL/GenBank/DDBJ whole genome shotgun (WGS) entry which is preliminary data.</text>
</comment>
<evidence type="ECO:0000313" key="3">
    <source>
        <dbReference type="Proteomes" id="UP001144347"/>
    </source>
</evidence>
<dbReference type="Pfam" id="PF04965">
    <property type="entry name" value="GPW_gp25"/>
    <property type="match status" value="1"/>
</dbReference>
<organism evidence="2 3">
    <name type="scientific">Pedobacter punctiformis</name>
    <dbReference type="NCBI Taxonomy" id="3004097"/>
    <lineage>
        <taxon>Bacteria</taxon>
        <taxon>Pseudomonadati</taxon>
        <taxon>Bacteroidota</taxon>
        <taxon>Sphingobacteriia</taxon>
        <taxon>Sphingobacteriales</taxon>
        <taxon>Sphingobacteriaceae</taxon>
        <taxon>Pedobacter</taxon>
    </lineage>
</organism>
<keyword evidence="3" id="KW-1185">Reference proteome</keyword>
<sequence length="142" mass="16888">MYFKFPIYLGELLEGRDLQMCGLGESIAQHIQLLITTRFGENRYDFDYGNKIWEVEFENNITTAEWEEQFRLHVINSIQQYEQRIENPTAQIFTEMVEKEWPMKKFTEVRKKVTILIKADLTETKEAFSFKTELFLSPMSVG</sequence>
<dbReference type="SUPFAM" id="SSF160719">
    <property type="entry name" value="gpW/gp25-like"/>
    <property type="match status" value="1"/>
</dbReference>